<name>E8MZ82_ANATU</name>
<dbReference type="GO" id="GO:0004107">
    <property type="term" value="F:chorismate synthase activity"/>
    <property type="evidence" value="ECO:0007669"/>
    <property type="project" value="UniProtKB-UniRule"/>
</dbReference>
<comment type="pathway">
    <text evidence="1 11 12">Metabolic intermediate biosynthesis; chorismate biosynthesis; chorismate from D-erythrose 4-phosphate and phosphoenolpyruvate: step 7/7.</text>
</comment>
<evidence type="ECO:0000256" key="7">
    <source>
        <dbReference type="ARBA" id="ARBA00022827"/>
    </source>
</evidence>
<evidence type="ECO:0000256" key="12">
    <source>
        <dbReference type="RuleBase" id="RU000605"/>
    </source>
</evidence>
<comment type="cofactor">
    <cofactor evidence="11 12">
        <name>FMNH2</name>
        <dbReference type="ChEBI" id="CHEBI:57618"/>
    </cofactor>
    <text evidence="11 12">Reduced FMN (FMNH(2)).</text>
</comment>
<keyword evidence="10 11" id="KW-0456">Lyase</keyword>
<feature type="binding site" evidence="11">
    <location>
        <begin position="127"/>
        <end position="129"/>
    </location>
    <ligand>
        <name>FMN</name>
        <dbReference type="ChEBI" id="CHEBI:58210"/>
    </ligand>
</feature>
<evidence type="ECO:0000256" key="10">
    <source>
        <dbReference type="ARBA" id="ARBA00023239"/>
    </source>
</evidence>
<dbReference type="KEGG" id="atm:ANT_01910"/>
<dbReference type="NCBIfam" id="NF003793">
    <property type="entry name" value="PRK05382.1"/>
    <property type="match status" value="1"/>
</dbReference>
<gene>
    <name evidence="11 13" type="primary">aroC</name>
    <name evidence="13" type="ordered locus">ANT_01910</name>
</gene>
<dbReference type="AlphaFoldDB" id="E8MZ82"/>
<keyword evidence="6 11" id="KW-0288">FMN</keyword>
<evidence type="ECO:0000313" key="13">
    <source>
        <dbReference type="EMBL" id="BAJ62225.1"/>
    </source>
</evidence>
<evidence type="ECO:0000313" key="14">
    <source>
        <dbReference type="Proteomes" id="UP000008922"/>
    </source>
</evidence>
<evidence type="ECO:0000256" key="1">
    <source>
        <dbReference type="ARBA" id="ARBA00005044"/>
    </source>
</evidence>
<dbReference type="InterPro" id="IPR035904">
    <property type="entry name" value="Chorismate_synth_AroC_sf"/>
</dbReference>
<feature type="binding site" evidence="11">
    <location>
        <begin position="306"/>
        <end position="310"/>
    </location>
    <ligand>
        <name>FMN</name>
        <dbReference type="ChEBI" id="CHEBI:58210"/>
    </ligand>
</feature>
<evidence type="ECO:0000256" key="8">
    <source>
        <dbReference type="ARBA" id="ARBA00022857"/>
    </source>
</evidence>
<dbReference type="PROSITE" id="PS00788">
    <property type="entry name" value="CHORISMATE_SYNTHASE_2"/>
    <property type="match status" value="1"/>
</dbReference>
<dbReference type="FunFam" id="3.60.150.10:FF:000002">
    <property type="entry name" value="Chorismate synthase"/>
    <property type="match status" value="1"/>
</dbReference>
<dbReference type="PANTHER" id="PTHR21085">
    <property type="entry name" value="CHORISMATE SYNTHASE"/>
    <property type="match status" value="1"/>
</dbReference>
<dbReference type="FunCoup" id="E8MZ82">
    <property type="interactions" value="370"/>
</dbReference>
<dbReference type="NCBIfam" id="TIGR00033">
    <property type="entry name" value="aroC"/>
    <property type="match status" value="1"/>
</dbReference>
<comment type="subunit">
    <text evidence="11">Homotetramer.</text>
</comment>
<dbReference type="PIRSF" id="PIRSF001456">
    <property type="entry name" value="Chorismate_synth"/>
    <property type="match status" value="1"/>
</dbReference>
<dbReference type="HOGENOM" id="CLU_034547_2_0_0"/>
<dbReference type="EC" id="4.2.3.5" evidence="3 11"/>
<dbReference type="SUPFAM" id="SSF103263">
    <property type="entry name" value="Chorismate synthase, AroC"/>
    <property type="match status" value="1"/>
</dbReference>
<evidence type="ECO:0000256" key="11">
    <source>
        <dbReference type="HAMAP-Rule" id="MF_00300"/>
    </source>
</evidence>
<comment type="caution">
    <text evidence="11">Lacks conserved residue(s) required for the propagation of feature annotation.</text>
</comment>
<comment type="similarity">
    <text evidence="2 11 12">Belongs to the chorismate synthase family.</text>
</comment>
<keyword evidence="7 11" id="KW-0274">FAD</keyword>
<dbReference type="GO" id="GO:0010181">
    <property type="term" value="F:FMN binding"/>
    <property type="evidence" value="ECO:0007669"/>
    <property type="project" value="TreeGrafter"/>
</dbReference>
<evidence type="ECO:0000256" key="4">
    <source>
        <dbReference type="ARBA" id="ARBA00022605"/>
    </source>
</evidence>
<evidence type="ECO:0000256" key="3">
    <source>
        <dbReference type="ARBA" id="ARBA00013036"/>
    </source>
</evidence>
<dbReference type="eggNOG" id="COG0082">
    <property type="taxonomic scope" value="Bacteria"/>
</dbReference>
<dbReference type="InterPro" id="IPR000453">
    <property type="entry name" value="Chorismate_synth"/>
</dbReference>
<dbReference type="Proteomes" id="UP000008922">
    <property type="component" value="Chromosome"/>
</dbReference>
<dbReference type="Gene3D" id="3.60.150.10">
    <property type="entry name" value="Chorismate synthase AroC"/>
    <property type="match status" value="1"/>
</dbReference>
<dbReference type="GO" id="GO:0005829">
    <property type="term" value="C:cytosol"/>
    <property type="evidence" value="ECO:0007669"/>
    <property type="project" value="TreeGrafter"/>
</dbReference>
<dbReference type="GO" id="GO:0009423">
    <property type="term" value="P:chorismate biosynthetic process"/>
    <property type="evidence" value="ECO:0007669"/>
    <property type="project" value="UniProtKB-UniRule"/>
</dbReference>
<keyword evidence="9 11" id="KW-0057">Aromatic amino acid biosynthesis</keyword>
<feature type="binding site" evidence="11">
    <location>
        <position position="332"/>
    </location>
    <ligand>
        <name>FMN</name>
        <dbReference type="ChEBI" id="CHEBI:58210"/>
    </ligand>
</feature>
<sequence>MEEGETMTLRFLTAGESHGPALSVILDGIPAGLPLNEDILARDLTRRQQGLGAGARMKLEHDRARILGGVMAGVTTGAPLALLIENADHARWKGKDIPPFTTPRPGHADLSGALKYGYRDLRPALERASARETAARVAVGAVCRHLLGQFGIQVGGYVVSIGGVESRLEGMPYAERIARALESDVSCPDAQAAEDMRAAIRTVMQARDTLGGVIEVAALNVPPGLGSYAQWDRRLEARIGAALLSVPAIKGVEFGPAFANTRLPGTQVHDPIRLEGERIIRTGNRSGGLEGGITNGEPLVVRAAMKPIATTLTPQPTVDLAQGVETETRYERSDFCPVPRAVVILEAMLAFVLTDALLEKLGGDSLAEILPRFERLRQARLSDLPMDGTPHRFWEDA</sequence>
<dbReference type="GO" id="GO:0009073">
    <property type="term" value="P:aromatic amino acid family biosynthetic process"/>
    <property type="evidence" value="ECO:0007669"/>
    <property type="project" value="UniProtKB-KW"/>
</dbReference>
<accession>E8MZ82</accession>
<dbReference type="PANTHER" id="PTHR21085:SF0">
    <property type="entry name" value="CHORISMATE SYNTHASE"/>
    <property type="match status" value="1"/>
</dbReference>
<evidence type="ECO:0000256" key="5">
    <source>
        <dbReference type="ARBA" id="ARBA00022630"/>
    </source>
</evidence>
<evidence type="ECO:0000256" key="2">
    <source>
        <dbReference type="ARBA" id="ARBA00008014"/>
    </source>
</evidence>
<proteinExistence type="inferred from homology"/>
<dbReference type="STRING" id="926569.ANT_01910"/>
<organism evidence="13 14">
    <name type="scientific">Anaerolinea thermophila (strain DSM 14523 / JCM 11388 / NBRC 100420 / UNI-1)</name>
    <dbReference type="NCBI Taxonomy" id="926569"/>
    <lineage>
        <taxon>Bacteria</taxon>
        <taxon>Bacillati</taxon>
        <taxon>Chloroflexota</taxon>
        <taxon>Anaerolineae</taxon>
        <taxon>Anaerolineales</taxon>
        <taxon>Anaerolineaceae</taxon>
        <taxon>Anaerolinea</taxon>
    </lineage>
</organism>
<reference evidence="13 14" key="1">
    <citation type="submission" date="2010-12" db="EMBL/GenBank/DDBJ databases">
        <title>Whole genome sequence of Anaerolinea thermophila UNI-1.</title>
        <authorList>
            <person name="Narita-Yamada S."/>
            <person name="Kishi E."/>
            <person name="Watanabe Y."/>
            <person name="Takasaki K."/>
            <person name="Ankai A."/>
            <person name="Oguchi A."/>
            <person name="Fukui S."/>
            <person name="Takahashi M."/>
            <person name="Yashiro I."/>
            <person name="Hosoyama A."/>
            <person name="Sekiguchi Y."/>
            <person name="Hanada S."/>
            <person name="Fujita N."/>
        </authorList>
    </citation>
    <scope>NUCLEOTIDE SEQUENCE [LARGE SCALE GENOMIC DNA]</scope>
    <source>
        <strain evidence="14">DSM 14523 / JCM 11388 / NBRC 100420 / UNI-1</strain>
    </source>
</reference>
<comment type="catalytic activity">
    <reaction evidence="11 12">
        <text>5-O-(1-carboxyvinyl)-3-phosphoshikimate = chorismate + phosphate</text>
        <dbReference type="Rhea" id="RHEA:21020"/>
        <dbReference type="ChEBI" id="CHEBI:29748"/>
        <dbReference type="ChEBI" id="CHEBI:43474"/>
        <dbReference type="ChEBI" id="CHEBI:57701"/>
        <dbReference type="EC" id="4.2.3.5"/>
    </reaction>
</comment>
<dbReference type="PROSITE" id="PS00787">
    <property type="entry name" value="CHORISMATE_SYNTHASE_1"/>
    <property type="match status" value="1"/>
</dbReference>
<dbReference type="UniPathway" id="UPA00053">
    <property type="reaction ID" value="UER00090"/>
</dbReference>
<keyword evidence="5 11" id="KW-0285">Flavoprotein</keyword>
<evidence type="ECO:0000256" key="9">
    <source>
        <dbReference type="ARBA" id="ARBA00023141"/>
    </source>
</evidence>
<comment type="function">
    <text evidence="11">Catalyzes the anti-1,4-elimination of the C-3 phosphate and the C-6 proR hydrogen from 5-enolpyruvylshikimate-3-phosphate (EPSP) to yield chorismate, which is the branch point compound that serves as the starting substrate for the three terminal pathways of aromatic amino acid biosynthesis. This reaction introduces a second double bond into the aromatic ring system.</text>
</comment>
<protein>
    <recommendedName>
        <fullName evidence="3 11">Chorismate synthase</fullName>
        <shortName evidence="11">CS</shortName>
        <ecNumber evidence="3 11">4.2.3.5</ecNumber>
    </recommendedName>
    <alternativeName>
        <fullName evidence="11">5-enolpyruvylshikimate-3-phosphate phospholyase</fullName>
    </alternativeName>
</protein>
<keyword evidence="14" id="KW-1185">Reference proteome</keyword>
<dbReference type="CDD" id="cd07304">
    <property type="entry name" value="Chorismate_synthase"/>
    <property type="match status" value="1"/>
</dbReference>
<dbReference type="Pfam" id="PF01264">
    <property type="entry name" value="Chorismate_synt"/>
    <property type="match status" value="1"/>
</dbReference>
<dbReference type="EMBL" id="AP012029">
    <property type="protein sequence ID" value="BAJ62225.1"/>
    <property type="molecule type" value="Genomic_DNA"/>
</dbReference>
<keyword evidence="8 11" id="KW-0521">NADP</keyword>
<keyword evidence="4 11" id="KW-0028">Amino-acid biosynthesis</keyword>
<dbReference type="InParanoid" id="E8MZ82"/>
<dbReference type="HAMAP" id="MF_00300">
    <property type="entry name" value="Chorismate_synth"/>
    <property type="match status" value="1"/>
</dbReference>
<evidence type="ECO:0000256" key="6">
    <source>
        <dbReference type="ARBA" id="ARBA00022643"/>
    </source>
</evidence>
<feature type="binding site" evidence="11">
    <location>
        <position position="47"/>
    </location>
    <ligand>
        <name>NADP(+)</name>
        <dbReference type="ChEBI" id="CHEBI:58349"/>
    </ligand>
</feature>
<feature type="binding site" evidence="11">
    <location>
        <position position="291"/>
    </location>
    <ligand>
        <name>FMN</name>
        <dbReference type="ChEBI" id="CHEBI:58210"/>
    </ligand>
</feature>
<dbReference type="GO" id="GO:0008652">
    <property type="term" value="P:amino acid biosynthetic process"/>
    <property type="evidence" value="ECO:0007669"/>
    <property type="project" value="UniProtKB-KW"/>
</dbReference>
<dbReference type="InterPro" id="IPR020541">
    <property type="entry name" value="Chorismate_synthase_CS"/>
</dbReference>